<protein>
    <submittedName>
        <fullName evidence="1">Uncharacterized protein</fullName>
    </submittedName>
</protein>
<dbReference type="Proteomes" id="UP000326924">
    <property type="component" value="Unassembled WGS sequence"/>
</dbReference>
<evidence type="ECO:0000313" key="2">
    <source>
        <dbReference type="Proteomes" id="UP000326924"/>
    </source>
</evidence>
<name>A0A5J5EYM8_9PEZI</name>
<dbReference type="AlphaFoldDB" id="A0A5J5EYM8"/>
<evidence type="ECO:0000313" key="1">
    <source>
        <dbReference type="EMBL" id="KAA8907833.1"/>
    </source>
</evidence>
<proteinExistence type="predicted"/>
<dbReference type="EMBL" id="VXIS01000075">
    <property type="protein sequence ID" value="KAA8907833.1"/>
    <property type="molecule type" value="Genomic_DNA"/>
</dbReference>
<keyword evidence="2" id="KW-1185">Reference proteome</keyword>
<gene>
    <name evidence="1" type="ORF">FN846DRAFT_889721</name>
</gene>
<organism evidence="1 2">
    <name type="scientific">Sphaerosporella brunnea</name>
    <dbReference type="NCBI Taxonomy" id="1250544"/>
    <lineage>
        <taxon>Eukaryota</taxon>
        <taxon>Fungi</taxon>
        <taxon>Dikarya</taxon>
        <taxon>Ascomycota</taxon>
        <taxon>Pezizomycotina</taxon>
        <taxon>Pezizomycetes</taxon>
        <taxon>Pezizales</taxon>
        <taxon>Pyronemataceae</taxon>
        <taxon>Sphaerosporella</taxon>
    </lineage>
</organism>
<accession>A0A5J5EYM8</accession>
<comment type="caution">
    <text evidence="1">The sequence shown here is derived from an EMBL/GenBank/DDBJ whole genome shotgun (WGS) entry which is preliminary data.</text>
</comment>
<reference evidence="1 2" key="1">
    <citation type="submission" date="2019-09" db="EMBL/GenBank/DDBJ databases">
        <title>Draft genome of the ectomycorrhizal ascomycete Sphaerosporella brunnea.</title>
        <authorList>
            <consortium name="DOE Joint Genome Institute"/>
            <person name="Benucci G.M."/>
            <person name="Marozzi G."/>
            <person name="Antonielli L."/>
            <person name="Sanchez S."/>
            <person name="Marco P."/>
            <person name="Wang X."/>
            <person name="Falini L.B."/>
            <person name="Barry K."/>
            <person name="Haridas S."/>
            <person name="Lipzen A."/>
            <person name="Labutti K."/>
            <person name="Grigoriev I.V."/>
            <person name="Murat C."/>
            <person name="Martin F."/>
            <person name="Albertini E."/>
            <person name="Donnini D."/>
            <person name="Bonito G."/>
        </authorList>
    </citation>
    <scope>NUCLEOTIDE SEQUENCE [LARGE SCALE GENOMIC DNA]</scope>
    <source>
        <strain evidence="1 2">Sb_GMNB300</strain>
    </source>
</reference>
<dbReference type="InParanoid" id="A0A5J5EYM8"/>
<sequence>MAGTSNYVDPEFHGCIPKPLKDAIPWHGVSDLYHSLLSQNRLADASAFLRVARGLCRSTHVQQPWPDFRRHAKRPSKRIQTMQFFCESRYTFYMSVEALIACEESDKAENEQRELNAHALNIQRYRYKLIPTEIYQPRLTEGVRFTGLCERAENFLRWNEISSYIREAAEAYAREENPTARLIAYEVLYKKRWEVLEETGNLCGVLGDHDFVLLAATNDTAMRANAWKLRALGYECLNGMKDEKRTLCMEIRQVKTPEFAKEPAKMLE</sequence>